<dbReference type="SUPFAM" id="SSF56219">
    <property type="entry name" value="DNase I-like"/>
    <property type="match status" value="1"/>
</dbReference>
<sequence length="133" mass="15446">MENAEQYIHFTLTHDHCNQVFEASFVYAKYTRHEQRLLWECLRSISANHSLPWIIGGDFNVIESLSEYFGISAQNLNAISNFCTVIWQHLFMDAVVHHLNRASSTWLCHQTLCGWFRSVGRIQSKVLALRAFA</sequence>
<proteinExistence type="predicted"/>
<dbReference type="Gene3D" id="3.60.10.10">
    <property type="entry name" value="Endonuclease/exonuclease/phosphatase"/>
    <property type="match status" value="1"/>
</dbReference>
<dbReference type="InterPro" id="IPR036691">
    <property type="entry name" value="Endo/exonu/phosph_ase_sf"/>
</dbReference>
<evidence type="ECO:0008006" key="3">
    <source>
        <dbReference type="Google" id="ProtNLM"/>
    </source>
</evidence>
<comment type="caution">
    <text evidence="1">The sequence shown here is derived from an EMBL/GenBank/DDBJ whole genome shotgun (WGS) entry which is preliminary data.</text>
</comment>
<accession>A0ABD2ZA59</accession>
<protein>
    <recommendedName>
        <fullName evidence="3">Endonuclease/exonuclease/phosphatase domain-containing protein</fullName>
    </recommendedName>
</protein>
<dbReference type="Proteomes" id="UP001630127">
    <property type="component" value="Unassembled WGS sequence"/>
</dbReference>
<evidence type="ECO:0000313" key="1">
    <source>
        <dbReference type="EMBL" id="KAL3516359.1"/>
    </source>
</evidence>
<name>A0ABD2ZA59_9GENT</name>
<organism evidence="1 2">
    <name type="scientific">Cinchona calisaya</name>
    <dbReference type="NCBI Taxonomy" id="153742"/>
    <lineage>
        <taxon>Eukaryota</taxon>
        <taxon>Viridiplantae</taxon>
        <taxon>Streptophyta</taxon>
        <taxon>Embryophyta</taxon>
        <taxon>Tracheophyta</taxon>
        <taxon>Spermatophyta</taxon>
        <taxon>Magnoliopsida</taxon>
        <taxon>eudicotyledons</taxon>
        <taxon>Gunneridae</taxon>
        <taxon>Pentapetalae</taxon>
        <taxon>asterids</taxon>
        <taxon>lamiids</taxon>
        <taxon>Gentianales</taxon>
        <taxon>Rubiaceae</taxon>
        <taxon>Cinchonoideae</taxon>
        <taxon>Cinchoneae</taxon>
        <taxon>Cinchona</taxon>
    </lineage>
</organism>
<keyword evidence="2" id="KW-1185">Reference proteome</keyword>
<gene>
    <name evidence="1" type="ORF">ACH5RR_023261</name>
</gene>
<dbReference type="EMBL" id="JBJUIK010000010">
    <property type="protein sequence ID" value="KAL3516359.1"/>
    <property type="molecule type" value="Genomic_DNA"/>
</dbReference>
<evidence type="ECO:0000313" key="2">
    <source>
        <dbReference type="Proteomes" id="UP001630127"/>
    </source>
</evidence>
<reference evidence="1 2" key="1">
    <citation type="submission" date="2024-11" db="EMBL/GenBank/DDBJ databases">
        <title>A near-complete genome assembly of Cinchona calisaya.</title>
        <authorList>
            <person name="Lian D.C."/>
            <person name="Zhao X.W."/>
            <person name="Wei L."/>
        </authorList>
    </citation>
    <scope>NUCLEOTIDE SEQUENCE [LARGE SCALE GENOMIC DNA]</scope>
    <source>
        <tissue evidence="1">Nenye</tissue>
    </source>
</reference>
<dbReference type="AlphaFoldDB" id="A0ABD2ZA59"/>